<feature type="compositionally biased region" description="Polar residues" evidence="7">
    <location>
        <begin position="107"/>
        <end position="126"/>
    </location>
</feature>
<dbReference type="InterPro" id="IPR036390">
    <property type="entry name" value="WH_DNA-bd_sf"/>
</dbReference>
<name>A0AAV1WCC4_LUPLU</name>
<evidence type="ECO:0000313" key="9">
    <source>
        <dbReference type="EMBL" id="CAL0306838.1"/>
    </source>
</evidence>
<keyword evidence="4 6" id="KW-0804">Transcription</keyword>
<gene>
    <name evidence="9" type="ORF">LLUT_LOCUS7898</name>
</gene>
<comment type="caution">
    <text evidence="9">The sequence shown here is derived from an EMBL/GenBank/DDBJ whole genome shotgun (WGS) entry which is preliminary data.</text>
</comment>
<dbReference type="PANTHER" id="PTHR12081:SF106">
    <property type="entry name" value="E2F TRANSCRIPTION FACTOR-LIKE E2FE"/>
    <property type="match status" value="1"/>
</dbReference>
<feature type="region of interest" description="Disordered" evidence="7">
    <location>
        <begin position="92"/>
        <end position="129"/>
    </location>
</feature>
<evidence type="ECO:0000256" key="5">
    <source>
        <dbReference type="ARBA" id="ARBA00023306"/>
    </source>
</evidence>
<dbReference type="GO" id="GO:0000981">
    <property type="term" value="F:DNA-binding transcription factor activity, RNA polymerase II-specific"/>
    <property type="evidence" value="ECO:0007669"/>
    <property type="project" value="TreeGrafter"/>
</dbReference>
<evidence type="ECO:0000256" key="7">
    <source>
        <dbReference type="SAM" id="MobiDB-lite"/>
    </source>
</evidence>
<dbReference type="GO" id="GO:0090575">
    <property type="term" value="C:RNA polymerase II transcription regulator complex"/>
    <property type="evidence" value="ECO:0007669"/>
    <property type="project" value="TreeGrafter"/>
</dbReference>
<accession>A0AAV1WCC4</accession>
<dbReference type="PANTHER" id="PTHR12081">
    <property type="entry name" value="TRANSCRIPTION FACTOR E2F"/>
    <property type="match status" value="1"/>
</dbReference>
<evidence type="ECO:0000313" key="10">
    <source>
        <dbReference type="Proteomes" id="UP001497480"/>
    </source>
</evidence>
<proteinExistence type="inferred from homology"/>
<dbReference type="SUPFAM" id="SSF46785">
    <property type="entry name" value="Winged helix' DNA-binding domain"/>
    <property type="match status" value="1"/>
</dbReference>
<dbReference type="Gene3D" id="1.10.10.10">
    <property type="entry name" value="Winged helix-like DNA-binding domain superfamily/Winged helix DNA-binding domain"/>
    <property type="match status" value="1"/>
</dbReference>
<dbReference type="Pfam" id="PF02319">
    <property type="entry name" value="WHD_E2F_TDP"/>
    <property type="match status" value="1"/>
</dbReference>
<dbReference type="GO" id="GO:0000978">
    <property type="term" value="F:RNA polymerase II cis-regulatory region sequence-specific DNA binding"/>
    <property type="evidence" value="ECO:0007669"/>
    <property type="project" value="InterPro"/>
</dbReference>
<evidence type="ECO:0000259" key="8">
    <source>
        <dbReference type="SMART" id="SM01372"/>
    </source>
</evidence>
<comment type="similarity">
    <text evidence="1 6">Belongs to the E2F/DP family.</text>
</comment>
<comment type="subcellular location">
    <subcellularLocation>
        <location evidence="6">Nucleus</location>
    </subcellularLocation>
</comment>
<protein>
    <recommendedName>
        <fullName evidence="8">E2F/DP family winged-helix DNA-binding domain-containing protein</fullName>
    </recommendedName>
</protein>
<organism evidence="9 10">
    <name type="scientific">Lupinus luteus</name>
    <name type="common">European yellow lupine</name>
    <dbReference type="NCBI Taxonomy" id="3873"/>
    <lineage>
        <taxon>Eukaryota</taxon>
        <taxon>Viridiplantae</taxon>
        <taxon>Streptophyta</taxon>
        <taxon>Embryophyta</taxon>
        <taxon>Tracheophyta</taxon>
        <taxon>Spermatophyta</taxon>
        <taxon>Magnoliopsida</taxon>
        <taxon>eudicotyledons</taxon>
        <taxon>Gunneridae</taxon>
        <taxon>Pentapetalae</taxon>
        <taxon>rosids</taxon>
        <taxon>fabids</taxon>
        <taxon>Fabales</taxon>
        <taxon>Fabaceae</taxon>
        <taxon>Papilionoideae</taxon>
        <taxon>50 kb inversion clade</taxon>
        <taxon>genistoids sensu lato</taxon>
        <taxon>core genistoids</taxon>
        <taxon>Genisteae</taxon>
        <taxon>Lupinus</taxon>
    </lineage>
</organism>
<dbReference type="SMART" id="SM01372">
    <property type="entry name" value="E2F_TDP"/>
    <property type="match status" value="1"/>
</dbReference>
<keyword evidence="2 6" id="KW-0805">Transcription regulation</keyword>
<dbReference type="Proteomes" id="UP001497480">
    <property type="component" value="Unassembled WGS sequence"/>
</dbReference>
<evidence type="ECO:0000256" key="4">
    <source>
        <dbReference type="ARBA" id="ARBA00023163"/>
    </source>
</evidence>
<dbReference type="InterPro" id="IPR003316">
    <property type="entry name" value="E2F_WHTH_DNA-bd_dom"/>
</dbReference>
<evidence type="ECO:0000256" key="1">
    <source>
        <dbReference type="ARBA" id="ARBA00010940"/>
    </source>
</evidence>
<keyword evidence="5" id="KW-0131">Cell cycle</keyword>
<evidence type="ECO:0000256" key="3">
    <source>
        <dbReference type="ARBA" id="ARBA00023125"/>
    </source>
</evidence>
<reference evidence="9 10" key="1">
    <citation type="submission" date="2024-03" db="EMBL/GenBank/DDBJ databases">
        <authorList>
            <person name="Martinez-Hernandez J."/>
        </authorList>
    </citation>
    <scope>NUCLEOTIDE SEQUENCE [LARGE SCALE GENOMIC DNA]</scope>
</reference>
<dbReference type="InterPro" id="IPR015633">
    <property type="entry name" value="E2F"/>
</dbReference>
<keyword evidence="6" id="KW-0539">Nucleus</keyword>
<sequence length="160" mass="18355">MPHTYNRKQKSLNLLCTNFLNLYNRDEIHSIGLDDAAAKLGVERRRIYDIAMFSRVLVFLLERPRINTLGKAMLLFLEEALRERIEGPHGVNDNAKVWDDEDDDETLSNSGSWNDKSIPNSGVLKSQKNDNRREKSLALLTQNFVKLFICSNVLDVSLSF</sequence>
<evidence type="ECO:0000256" key="6">
    <source>
        <dbReference type="RuleBase" id="RU003796"/>
    </source>
</evidence>
<dbReference type="AlphaFoldDB" id="A0AAV1WCC4"/>
<dbReference type="InterPro" id="IPR036388">
    <property type="entry name" value="WH-like_DNA-bd_sf"/>
</dbReference>
<keyword evidence="10" id="KW-1185">Reference proteome</keyword>
<keyword evidence="3 6" id="KW-0238">DNA-binding</keyword>
<dbReference type="EMBL" id="CAXHTB010000005">
    <property type="protein sequence ID" value="CAL0306838.1"/>
    <property type="molecule type" value="Genomic_DNA"/>
</dbReference>
<evidence type="ECO:0000256" key="2">
    <source>
        <dbReference type="ARBA" id="ARBA00023015"/>
    </source>
</evidence>
<feature type="domain" description="E2F/DP family winged-helix DNA-binding" evidence="8">
    <location>
        <begin position="7"/>
        <end position="70"/>
    </location>
</feature>